<keyword evidence="3" id="KW-0472">Membrane</keyword>
<feature type="region of interest" description="Disordered" evidence="2">
    <location>
        <begin position="1"/>
        <end position="33"/>
    </location>
</feature>
<dbReference type="CDD" id="cd05121">
    <property type="entry name" value="ABC1_ADCK3-like"/>
    <property type="match status" value="1"/>
</dbReference>
<evidence type="ECO:0000256" key="2">
    <source>
        <dbReference type="SAM" id="MobiDB-lite"/>
    </source>
</evidence>
<dbReference type="PANTHER" id="PTHR10566">
    <property type="entry name" value="CHAPERONE-ACTIVITY OF BC1 COMPLEX CABC1 -RELATED"/>
    <property type="match status" value="1"/>
</dbReference>
<reference evidence="5 6" key="1">
    <citation type="submission" date="2018-10" db="EMBL/GenBank/DDBJ databases">
        <title>Sequencing the genomes of 1000 actinobacteria strains.</title>
        <authorList>
            <person name="Klenk H.-P."/>
        </authorList>
    </citation>
    <scope>NUCLEOTIDE SEQUENCE [LARGE SCALE GENOMIC DNA]</scope>
    <source>
        <strain evidence="5 6">DSM 43800</strain>
    </source>
</reference>
<dbReference type="SUPFAM" id="SSF56112">
    <property type="entry name" value="Protein kinase-like (PK-like)"/>
    <property type="match status" value="1"/>
</dbReference>
<dbReference type="InterPro" id="IPR004147">
    <property type="entry name" value="ABC1_dom"/>
</dbReference>
<dbReference type="InterPro" id="IPR011009">
    <property type="entry name" value="Kinase-like_dom_sf"/>
</dbReference>
<dbReference type="Proteomes" id="UP000282084">
    <property type="component" value="Unassembled WGS sequence"/>
</dbReference>
<keyword evidence="3" id="KW-0812">Transmembrane</keyword>
<evidence type="ECO:0000256" key="3">
    <source>
        <dbReference type="SAM" id="Phobius"/>
    </source>
</evidence>
<dbReference type="EMBL" id="RBXO01000001">
    <property type="protein sequence ID" value="RKT54445.1"/>
    <property type="molecule type" value="Genomic_DNA"/>
</dbReference>
<proteinExistence type="inferred from homology"/>
<dbReference type="InterPro" id="IPR000719">
    <property type="entry name" value="Prot_kinase_dom"/>
</dbReference>
<dbReference type="PANTHER" id="PTHR10566:SF113">
    <property type="entry name" value="PROTEIN ACTIVITY OF BC1 COMPLEX KINASE 7, CHLOROPLASTIC"/>
    <property type="match status" value="1"/>
</dbReference>
<organism evidence="5 6">
    <name type="scientific">Saccharothrix australiensis</name>
    <dbReference type="NCBI Taxonomy" id="2072"/>
    <lineage>
        <taxon>Bacteria</taxon>
        <taxon>Bacillati</taxon>
        <taxon>Actinomycetota</taxon>
        <taxon>Actinomycetes</taxon>
        <taxon>Pseudonocardiales</taxon>
        <taxon>Pseudonocardiaceae</taxon>
        <taxon>Saccharothrix</taxon>
    </lineage>
</organism>
<accession>A0A495W160</accession>
<keyword evidence="6" id="KW-1185">Reference proteome</keyword>
<evidence type="ECO:0000259" key="4">
    <source>
        <dbReference type="PROSITE" id="PS50011"/>
    </source>
</evidence>
<feature type="compositionally biased region" description="Polar residues" evidence="2">
    <location>
        <begin position="13"/>
        <end position="25"/>
    </location>
</feature>
<comment type="similarity">
    <text evidence="1">Belongs to the protein kinase superfamily. ADCK protein kinase family.</text>
</comment>
<evidence type="ECO:0000313" key="6">
    <source>
        <dbReference type="Proteomes" id="UP000282084"/>
    </source>
</evidence>
<dbReference type="PROSITE" id="PS50011">
    <property type="entry name" value="PROTEIN_KINASE_DOM"/>
    <property type="match status" value="1"/>
</dbReference>
<keyword evidence="5" id="KW-0830">Ubiquinone</keyword>
<comment type="caution">
    <text evidence="5">The sequence shown here is derived from an EMBL/GenBank/DDBJ whole genome shotgun (WGS) entry which is preliminary data.</text>
</comment>
<dbReference type="Gene3D" id="3.90.1200.10">
    <property type="match status" value="1"/>
</dbReference>
<sequence length="494" mass="54742">MDVAGNIAAGAVSRQSAGSEPTQDTPVEDKERRRARAVRVALERLGPFYVKLGQILSTRPDLVSDVLIDELEKLHDDVTPSPFGEFAAILDQEIPSWRLRLRTIDVVKPLGSASLAQVYRVTMDDGGDAVVKIQRPRIRSQVLQDMKKMRRVARLVGRLAPRFNELIDLDAMLQVIFNGMQPELDFTLEAQNMVDARRVVKEFKHLTVPKVIDATPRVLVQTLAPGVSIGDADPNAFSGKERKKIGRDLLAFMYRGYFSEHVFHADPHPGNIFVHPGKKANIIDWGMVGKIDRHLGMVLILVLLSIAQNDAPATARSWIELGHATSRADLHGFSGDMSMLIPKISSASLEELNFGVTLSTILMYATRRGVHTSPHISLLGKSFANVEGSVRNLAPELSMVDVFEDAMVEIMGDLFSEVLSKKQAARFALDLVIGGTSALDYLRKITRDLNNRDVTIQLGVLKGRGYQEVGHAANMMYIGLGILIAWVWTLRTRR</sequence>
<evidence type="ECO:0000256" key="1">
    <source>
        <dbReference type="ARBA" id="ARBA00009670"/>
    </source>
</evidence>
<protein>
    <submittedName>
        <fullName evidence="5">Ubiquinone biosynthesis protein</fullName>
    </submittedName>
</protein>
<dbReference type="GO" id="GO:0005524">
    <property type="term" value="F:ATP binding"/>
    <property type="evidence" value="ECO:0007669"/>
    <property type="project" value="InterPro"/>
</dbReference>
<gene>
    <name evidence="5" type="ORF">C8E97_3067</name>
</gene>
<feature type="domain" description="Protein kinase" evidence="4">
    <location>
        <begin position="104"/>
        <end position="442"/>
    </location>
</feature>
<dbReference type="AlphaFoldDB" id="A0A495W160"/>
<evidence type="ECO:0000313" key="5">
    <source>
        <dbReference type="EMBL" id="RKT54445.1"/>
    </source>
</evidence>
<dbReference type="InterPro" id="IPR050154">
    <property type="entry name" value="UbiB_kinase"/>
</dbReference>
<dbReference type="Pfam" id="PF03109">
    <property type="entry name" value="ABC1"/>
    <property type="match status" value="1"/>
</dbReference>
<feature type="transmembrane region" description="Helical" evidence="3">
    <location>
        <begin position="472"/>
        <end position="490"/>
    </location>
</feature>
<name>A0A495W160_9PSEU</name>
<dbReference type="GO" id="GO:0004672">
    <property type="term" value="F:protein kinase activity"/>
    <property type="evidence" value="ECO:0007669"/>
    <property type="project" value="InterPro"/>
</dbReference>
<keyword evidence="3" id="KW-1133">Transmembrane helix</keyword>
<dbReference type="OrthoDB" id="9795390at2"/>